<reference evidence="3" key="1">
    <citation type="submission" date="2020-11" db="EMBL/GenBank/DDBJ databases">
        <authorList>
            <person name="Tran Van P."/>
        </authorList>
    </citation>
    <scope>NUCLEOTIDE SEQUENCE</scope>
</reference>
<dbReference type="SUPFAM" id="SSF53474">
    <property type="entry name" value="alpha/beta-Hydrolases"/>
    <property type="match status" value="1"/>
</dbReference>
<evidence type="ECO:0008006" key="4">
    <source>
        <dbReference type="Google" id="ProtNLM"/>
    </source>
</evidence>
<dbReference type="EMBL" id="OB660665">
    <property type="protein sequence ID" value="CAD7225793.1"/>
    <property type="molecule type" value="Genomic_DNA"/>
</dbReference>
<evidence type="ECO:0000259" key="1">
    <source>
        <dbReference type="Pfam" id="PF00561"/>
    </source>
</evidence>
<proteinExistence type="predicted"/>
<dbReference type="GO" id="GO:0004620">
    <property type="term" value="F:phospholipase activity"/>
    <property type="evidence" value="ECO:0007669"/>
    <property type="project" value="TreeGrafter"/>
</dbReference>
<dbReference type="GO" id="GO:0052651">
    <property type="term" value="P:monoacylglycerol catabolic process"/>
    <property type="evidence" value="ECO:0007669"/>
    <property type="project" value="TreeGrafter"/>
</dbReference>
<accession>A0A7R8ZJ91</accession>
<dbReference type="Gene3D" id="3.40.50.1820">
    <property type="entry name" value="alpha/beta hydrolase"/>
    <property type="match status" value="1"/>
</dbReference>
<dbReference type="OrthoDB" id="6412627at2759"/>
<dbReference type="GO" id="GO:0047372">
    <property type="term" value="F:monoacylglycerol lipase activity"/>
    <property type="evidence" value="ECO:0007669"/>
    <property type="project" value="TreeGrafter"/>
</dbReference>
<dbReference type="Pfam" id="PF00561">
    <property type="entry name" value="Abhydrolase_1"/>
    <property type="match status" value="1"/>
</dbReference>
<protein>
    <recommendedName>
        <fullName evidence="4">AB hydrolase-1 domain-containing protein</fullName>
    </recommendedName>
</protein>
<dbReference type="PANTHER" id="PTHR12277">
    <property type="entry name" value="ALPHA/BETA HYDROLASE DOMAIN-CONTAINING PROTEIN"/>
    <property type="match status" value="1"/>
</dbReference>
<name>A0A7R8ZJ91_9CRUS</name>
<dbReference type="AlphaFoldDB" id="A0A7R8ZJ91"/>
<dbReference type="InterPro" id="IPR054518">
    <property type="entry name" value="ABHD16_N"/>
</dbReference>
<feature type="domain" description="AB hydrolase-1" evidence="1">
    <location>
        <begin position="225"/>
        <end position="340"/>
    </location>
</feature>
<dbReference type="GO" id="GO:0006660">
    <property type="term" value="P:phosphatidylserine catabolic process"/>
    <property type="evidence" value="ECO:0007669"/>
    <property type="project" value="TreeGrafter"/>
</dbReference>
<sequence length="438" mass="49644">MLFTMILYLWKCMIGPRLNAVLIGHERLNIVRYIGILASPVLIPAMYRRGMFEPDGLRQLLQFSIAIFLVYASARALGGLGRLVNPTYRQFMDETSSITPATHKGVIENLIRKYDCDFRYWPAYYNASGKTPELFQLPANSSYSEGIVWDWLSGPVAHTVARRLMYPGSLQLMQDALRKNLLDSRLILMTKHSGQRRKIRAVDGNDIDTMFVDRRGSSGSNGEYLVICCEGNAGFYEFGIMGTPLKRNYSVLGWNHPGFEGSSGLPFPSQEFSAIEAVMEYGNKELGFPIDKIVVYAWSIGGFTAAHAARCYPDIKGLIIDASFDDVLPLATPKFPSPLQPLIRATIRRHFDLNVARLLHDFSGPVLLYRRTRDEIITVIEGRMSTNRGNDLLESLLVHRFPHVFDSQGKLLLRKWLDADTTDRGERMRIHCRRQNEG</sequence>
<dbReference type="PANTHER" id="PTHR12277:SF72">
    <property type="entry name" value="BAT5L PROTEIN"/>
    <property type="match status" value="1"/>
</dbReference>
<evidence type="ECO:0000313" key="3">
    <source>
        <dbReference type="EMBL" id="CAD7225793.1"/>
    </source>
</evidence>
<dbReference type="Pfam" id="PF22990">
    <property type="entry name" value="ABHD16_N"/>
    <property type="match status" value="1"/>
</dbReference>
<dbReference type="GO" id="GO:0012505">
    <property type="term" value="C:endomembrane system"/>
    <property type="evidence" value="ECO:0007669"/>
    <property type="project" value="TreeGrafter"/>
</dbReference>
<evidence type="ECO:0000259" key="2">
    <source>
        <dbReference type="Pfam" id="PF22990"/>
    </source>
</evidence>
<gene>
    <name evidence="3" type="ORF">CTOB1V02_LOCUS3725</name>
</gene>
<dbReference type="InterPro" id="IPR000073">
    <property type="entry name" value="AB_hydrolase_1"/>
</dbReference>
<feature type="domain" description="Phosphatidylserine Lipase ABHD16 N-terminal" evidence="2">
    <location>
        <begin position="28"/>
        <end position="117"/>
    </location>
</feature>
<dbReference type="InterPro" id="IPR029058">
    <property type="entry name" value="AB_hydrolase_fold"/>
</dbReference>
<organism evidence="3">
    <name type="scientific">Cyprideis torosa</name>
    <dbReference type="NCBI Taxonomy" id="163714"/>
    <lineage>
        <taxon>Eukaryota</taxon>
        <taxon>Metazoa</taxon>
        <taxon>Ecdysozoa</taxon>
        <taxon>Arthropoda</taxon>
        <taxon>Crustacea</taxon>
        <taxon>Oligostraca</taxon>
        <taxon>Ostracoda</taxon>
        <taxon>Podocopa</taxon>
        <taxon>Podocopida</taxon>
        <taxon>Cytherocopina</taxon>
        <taxon>Cytheroidea</taxon>
        <taxon>Cytherideidae</taxon>
        <taxon>Cyprideis</taxon>
    </lineage>
</organism>